<dbReference type="Proteomes" id="UP001055172">
    <property type="component" value="Unassembled WGS sequence"/>
</dbReference>
<name>A0AA37GWI2_9PEZI</name>
<reference evidence="1 2" key="1">
    <citation type="submission" date="2021-07" db="EMBL/GenBank/DDBJ databases">
        <title>Genome data of Colletotrichum spaethianum.</title>
        <authorList>
            <person name="Utami Y.D."/>
            <person name="Hiruma K."/>
        </authorList>
    </citation>
    <scope>NUCLEOTIDE SEQUENCE [LARGE SCALE GENOMIC DNA]</scope>
    <source>
        <strain evidence="1 2">MAFF 242679</strain>
    </source>
</reference>
<sequence>MGELTIPLVRLSAKMNQLEEGYERVREGKYGCRYRRHGAAGGLGDDSANAVAPYTGTTAIY</sequence>
<proteinExistence type="predicted"/>
<accession>A0AA37GWI2</accession>
<evidence type="ECO:0000313" key="2">
    <source>
        <dbReference type="Proteomes" id="UP001055172"/>
    </source>
</evidence>
<gene>
    <name evidence="1" type="ORF">ColLi_11461</name>
</gene>
<dbReference type="AlphaFoldDB" id="A0AA37GWI2"/>
<organism evidence="1 2">
    <name type="scientific">Colletotrichum liriopes</name>
    <dbReference type="NCBI Taxonomy" id="708192"/>
    <lineage>
        <taxon>Eukaryota</taxon>
        <taxon>Fungi</taxon>
        <taxon>Dikarya</taxon>
        <taxon>Ascomycota</taxon>
        <taxon>Pezizomycotina</taxon>
        <taxon>Sordariomycetes</taxon>
        <taxon>Hypocreomycetidae</taxon>
        <taxon>Glomerellales</taxon>
        <taxon>Glomerellaceae</taxon>
        <taxon>Colletotrichum</taxon>
        <taxon>Colletotrichum spaethianum species complex</taxon>
    </lineage>
</organism>
<dbReference type="EMBL" id="BPPX01000034">
    <property type="protein sequence ID" value="GJC88623.1"/>
    <property type="molecule type" value="Genomic_DNA"/>
</dbReference>
<comment type="caution">
    <text evidence="1">The sequence shown here is derived from an EMBL/GenBank/DDBJ whole genome shotgun (WGS) entry which is preliminary data.</text>
</comment>
<protein>
    <submittedName>
        <fullName evidence="1">Uncharacterized protein</fullName>
    </submittedName>
</protein>
<keyword evidence="2" id="KW-1185">Reference proteome</keyword>
<evidence type="ECO:0000313" key="1">
    <source>
        <dbReference type="EMBL" id="GJC88623.1"/>
    </source>
</evidence>